<dbReference type="Pfam" id="PF10137">
    <property type="entry name" value="CAP12-PCTIR_TIR"/>
    <property type="match status" value="1"/>
</dbReference>
<keyword evidence="1" id="KW-0547">Nucleotide-binding</keyword>
<evidence type="ECO:0000259" key="10">
    <source>
        <dbReference type="Pfam" id="PF10137"/>
    </source>
</evidence>
<evidence type="ECO:0000256" key="1">
    <source>
        <dbReference type="ARBA" id="ARBA00022741"/>
    </source>
</evidence>
<keyword evidence="2" id="KW-0378">Hydrolase</keyword>
<evidence type="ECO:0000256" key="2">
    <source>
        <dbReference type="ARBA" id="ARBA00022801"/>
    </source>
</evidence>
<dbReference type="InterPro" id="IPR019302">
    <property type="entry name" value="CAP12/PCTIR_TIR_dom"/>
</dbReference>
<evidence type="ECO:0000313" key="13">
    <source>
        <dbReference type="Proteomes" id="UP001385892"/>
    </source>
</evidence>
<dbReference type="InterPro" id="IPR046876">
    <property type="entry name" value="Prok_STING"/>
</dbReference>
<dbReference type="Pfam" id="PF20300">
    <property type="entry name" value="prok_STING"/>
    <property type="match status" value="1"/>
</dbReference>
<proteinExistence type="inferred from homology"/>
<comment type="caution">
    <text evidence="12">The sequence shown here is derived from an EMBL/GenBank/DDBJ whole genome shotgun (WGS) entry which is preliminary data.</text>
</comment>
<keyword evidence="3" id="KW-0051">Antiviral defense</keyword>
<evidence type="ECO:0000256" key="4">
    <source>
        <dbReference type="ARBA" id="ARBA00034315"/>
    </source>
</evidence>
<evidence type="ECO:0000256" key="3">
    <source>
        <dbReference type="ARBA" id="ARBA00023118"/>
    </source>
</evidence>
<name>A0ABU8WMQ3_9BURK</name>
<keyword evidence="13" id="KW-1185">Reference proteome</keyword>
<comment type="similarity">
    <text evidence="4">In the C-terminal section; belongs to the bacterial STING family.</text>
</comment>
<organism evidence="12 13">
    <name type="scientific">Variovorax rhizosphaerae</name>
    <dbReference type="NCBI Taxonomy" id="1836200"/>
    <lineage>
        <taxon>Bacteria</taxon>
        <taxon>Pseudomonadati</taxon>
        <taxon>Pseudomonadota</taxon>
        <taxon>Betaproteobacteria</taxon>
        <taxon>Burkholderiales</taxon>
        <taxon>Comamonadaceae</taxon>
        <taxon>Variovorax</taxon>
    </lineage>
</organism>
<evidence type="ECO:0000313" key="12">
    <source>
        <dbReference type="EMBL" id="MEJ8848165.1"/>
    </source>
</evidence>
<evidence type="ECO:0000256" key="5">
    <source>
        <dbReference type="ARBA" id="ARBA00034327"/>
    </source>
</evidence>
<comment type="catalytic activity">
    <reaction evidence="9">
        <text>NAD(+) + H2O = ADP-D-ribose + nicotinamide + H(+)</text>
        <dbReference type="Rhea" id="RHEA:16301"/>
        <dbReference type="ChEBI" id="CHEBI:15377"/>
        <dbReference type="ChEBI" id="CHEBI:15378"/>
        <dbReference type="ChEBI" id="CHEBI:17154"/>
        <dbReference type="ChEBI" id="CHEBI:57540"/>
        <dbReference type="ChEBI" id="CHEBI:57967"/>
        <dbReference type="EC" id="3.2.2.5"/>
    </reaction>
</comment>
<dbReference type="EMBL" id="JBBKZT010000007">
    <property type="protein sequence ID" value="MEJ8848165.1"/>
    <property type="molecule type" value="Genomic_DNA"/>
</dbReference>
<evidence type="ECO:0000256" key="6">
    <source>
        <dbReference type="ARBA" id="ARBA00034339"/>
    </source>
</evidence>
<sequence>MDKRPTVFIGSSTEGLAVAEALERRFGDQAVVRMWNGAGNVFRRQESYLDSLLTASSLYEFAVLVFTSDDEMISRDETYATARDNILFEYGLFLGRVGKHRAYALVLDKLRVPSDLQGIQFDRFKFGPDGKTPDDEFEAMADRIVGDILRHHATSAEFSQLPSTALAIGYFENFISLVCSQLDDYKPLVFKGKALGSDQVIKRRLKYKTFTLTIVIPDDLQLLEQTNLKGLLRELSQVTVSGGVLRDFPFYIKALPAGDSTHLELFDVPTTMKSARRAIEKIFPAAYLGDDARQAAAELREISNFERALRLLIRPHLLWEANIRYRYLSEFIPKSGGT</sequence>
<evidence type="ECO:0000256" key="9">
    <source>
        <dbReference type="ARBA" id="ARBA00049230"/>
    </source>
</evidence>
<gene>
    <name evidence="12" type="ORF">WKW82_16010</name>
</gene>
<dbReference type="CDD" id="cd22659">
    <property type="entry name" value="STING_bact-like"/>
    <property type="match status" value="1"/>
</dbReference>
<dbReference type="RefSeq" id="WP_340343302.1">
    <property type="nucleotide sequence ID" value="NZ_JBBKZT010000007.1"/>
</dbReference>
<evidence type="ECO:0000259" key="11">
    <source>
        <dbReference type="Pfam" id="PF20300"/>
    </source>
</evidence>
<accession>A0ABU8WMQ3</accession>
<evidence type="ECO:0000256" key="8">
    <source>
        <dbReference type="ARBA" id="ARBA00034366"/>
    </source>
</evidence>
<dbReference type="EC" id="3.2.2.5" evidence="5"/>
<feature type="domain" description="CD-NTase-associated protein 12/Pycsar effector protein TIR" evidence="10">
    <location>
        <begin position="7"/>
        <end position="124"/>
    </location>
</feature>
<feature type="domain" description="Prokaryotic STING" evidence="11">
    <location>
        <begin position="162"/>
        <end position="309"/>
    </location>
</feature>
<evidence type="ECO:0000256" key="7">
    <source>
        <dbReference type="ARBA" id="ARBA00034355"/>
    </source>
</evidence>
<protein>
    <recommendedName>
        <fullName evidence="6">CD-NTase-associated protein 12</fullName>
        <ecNumber evidence="5">3.2.2.5</ecNumber>
    </recommendedName>
    <alternativeName>
        <fullName evidence="7">NAD(+) hydrolase</fullName>
    </alternativeName>
    <alternativeName>
        <fullName evidence="8">TIR-STING</fullName>
    </alternativeName>
</protein>
<dbReference type="Proteomes" id="UP001385892">
    <property type="component" value="Unassembled WGS sequence"/>
</dbReference>
<reference evidence="12 13" key="1">
    <citation type="submission" date="2024-03" db="EMBL/GenBank/DDBJ databases">
        <title>Novel species of the genus Variovorax.</title>
        <authorList>
            <person name="Liu Q."/>
            <person name="Xin Y.-H."/>
        </authorList>
    </citation>
    <scope>NUCLEOTIDE SEQUENCE [LARGE SCALE GENOMIC DNA]</scope>
    <source>
        <strain evidence="12 13">KACC 18900</strain>
    </source>
</reference>